<dbReference type="InterPro" id="IPR000253">
    <property type="entry name" value="FHA_dom"/>
</dbReference>
<comment type="subcellular location">
    <subcellularLocation>
        <location evidence="1">Membrane</location>
        <topology evidence="1">Multi-pass membrane protein</topology>
    </subcellularLocation>
</comment>
<feature type="transmembrane region" description="Helical" evidence="6">
    <location>
        <begin position="183"/>
        <end position="205"/>
    </location>
</feature>
<dbReference type="InterPro" id="IPR008984">
    <property type="entry name" value="SMAD_FHA_dom_sf"/>
</dbReference>
<dbReference type="SUPFAM" id="SSF49879">
    <property type="entry name" value="SMAD/FHA domain"/>
    <property type="match status" value="1"/>
</dbReference>
<feature type="transmembrane region" description="Helical" evidence="6">
    <location>
        <begin position="490"/>
        <end position="511"/>
    </location>
</feature>
<evidence type="ECO:0000259" key="7">
    <source>
        <dbReference type="PROSITE" id="PS50006"/>
    </source>
</evidence>
<dbReference type="PANTHER" id="PTHR30474">
    <property type="entry name" value="CELL CYCLE PROTEIN"/>
    <property type="match status" value="1"/>
</dbReference>
<reference evidence="8" key="2">
    <citation type="journal article" date="2021" name="PeerJ">
        <title>Extensive microbial diversity within the chicken gut microbiome revealed by metagenomics and culture.</title>
        <authorList>
            <person name="Gilroy R."/>
            <person name="Ravi A."/>
            <person name="Getino M."/>
            <person name="Pursley I."/>
            <person name="Horton D.L."/>
            <person name="Alikhan N.F."/>
            <person name="Baker D."/>
            <person name="Gharbi K."/>
            <person name="Hall N."/>
            <person name="Watson M."/>
            <person name="Adriaenssens E.M."/>
            <person name="Foster-Nyarko E."/>
            <person name="Jarju S."/>
            <person name="Secka A."/>
            <person name="Antonio M."/>
            <person name="Oren A."/>
            <person name="Chaudhuri R.R."/>
            <person name="La Ragione R."/>
            <person name="Hildebrand F."/>
            <person name="Pallen M.J."/>
        </authorList>
    </citation>
    <scope>NUCLEOTIDE SEQUENCE</scope>
    <source>
        <strain evidence="8">ChiSjej1B19-7085</strain>
    </source>
</reference>
<dbReference type="PANTHER" id="PTHR30474:SF3">
    <property type="entry name" value="PEPTIDOGLYCAN GLYCOSYLTRANSFERASE RODA"/>
    <property type="match status" value="1"/>
</dbReference>
<evidence type="ECO:0000313" key="9">
    <source>
        <dbReference type="Proteomes" id="UP000886785"/>
    </source>
</evidence>
<evidence type="ECO:0000256" key="2">
    <source>
        <dbReference type="ARBA" id="ARBA00022692"/>
    </source>
</evidence>
<feature type="transmembrane region" description="Helical" evidence="6">
    <location>
        <begin position="241"/>
        <end position="261"/>
    </location>
</feature>
<dbReference type="SMART" id="SM00240">
    <property type="entry name" value="FHA"/>
    <property type="match status" value="1"/>
</dbReference>
<feature type="transmembrane region" description="Helical" evidence="6">
    <location>
        <begin position="156"/>
        <end position="177"/>
    </location>
</feature>
<evidence type="ECO:0000313" key="8">
    <source>
        <dbReference type="EMBL" id="HIR57183.1"/>
    </source>
</evidence>
<organism evidence="8 9">
    <name type="scientific">Candidatus Gallacutalibacter pullicola</name>
    <dbReference type="NCBI Taxonomy" id="2840830"/>
    <lineage>
        <taxon>Bacteria</taxon>
        <taxon>Bacillati</taxon>
        <taxon>Bacillota</taxon>
        <taxon>Clostridia</taxon>
        <taxon>Eubacteriales</taxon>
        <taxon>Candidatus Gallacutalibacter</taxon>
    </lineage>
</organism>
<feature type="transmembrane region" description="Helical" evidence="6">
    <location>
        <begin position="14"/>
        <end position="36"/>
    </location>
</feature>
<dbReference type="Pfam" id="PF01098">
    <property type="entry name" value="FTSW_RODA_SPOVE"/>
    <property type="match status" value="1"/>
</dbReference>
<dbReference type="GO" id="GO:0015648">
    <property type="term" value="F:lipid-linked peptidoglycan transporter activity"/>
    <property type="evidence" value="ECO:0007669"/>
    <property type="project" value="TreeGrafter"/>
</dbReference>
<feature type="domain" description="FHA" evidence="7">
    <location>
        <begin position="67"/>
        <end position="116"/>
    </location>
</feature>
<reference evidence="8" key="1">
    <citation type="submission" date="2020-10" db="EMBL/GenBank/DDBJ databases">
        <authorList>
            <person name="Gilroy R."/>
        </authorList>
    </citation>
    <scope>NUCLEOTIDE SEQUENCE</scope>
    <source>
        <strain evidence="8">ChiSjej1B19-7085</strain>
    </source>
</reference>
<keyword evidence="2 6" id="KW-0812">Transmembrane</keyword>
<name>A0A9D1DQI9_9FIRM</name>
<feature type="transmembrane region" description="Helical" evidence="6">
    <location>
        <begin position="374"/>
        <end position="394"/>
    </location>
</feature>
<dbReference type="Gene3D" id="2.60.200.20">
    <property type="match status" value="1"/>
</dbReference>
<dbReference type="GO" id="GO:0008360">
    <property type="term" value="P:regulation of cell shape"/>
    <property type="evidence" value="ECO:0007669"/>
    <property type="project" value="UniProtKB-KW"/>
</dbReference>
<feature type="transmembrane region" description="Helical" evidence="6">
    <location>
        <begin position="273"/>
        <end position="292"/>
    </location>
</feature>
<proteinExistence type="predicted"/>
<keyword evidence="3" id="KW-0133">Cell shape</keyword>
<evidence type="ECO:0000256" key="6">
    <source>
        <dbReference type="SAM" id="Phobius"/>
    </source>
</evidence>
<feature type="transmembrane region" description="Helical" evidence="6">
    <location>
        <begin position="217"/>
        <end position="235"/>
    </location>
</feature>
<dbReference type="GO" id="GO:0051301">
    <property type="term" value="P:cell division"/>
    <property type="evidence" value="ECO:0007669"/>
    <property type="project" value="InterPro"/>
</dbReference>
<keyword evidence="5 6" id="KW-0472">Membrane</keyword>
<dbReference type="GO" id="GO:0032153">
    <property type="term" value="C:cell division site"/>
    <property type="evidence" value="ECO:0007669"/>
    <property type="project" value="TreeGrafter"/>
</dbReference>
<accession>A0A9D1DQI9</accession>
<feature type="transmembrane region" description="Helical" evidence="6">
    <location>
        <begin position="336"/>
        <end position="368"/>
    </location>
</feature>
<feature type="transmembrane region" description="Helical" evidence="6">
    <location>
        <begin position="523"/>
        <end position="544"/>
    </location>
</feature>
<evidence type="ECO:0000256" key="3">
    <source>
        <dbReference type="ARBA" id="ARBA00022960"/>
    </source>
</evidence>
<evidence type="ECO:0000256" key="1">
    <source>
        <dbReference type="ARBA" id="ARBA00004141"/>
    </source>
</evidence>
<comment type="caution">
    <text evidence="8">The sequence shown here is derived from an EMBL/GenBank/DDBJ whole genome shotgun (WGS) entry which is preliminary data.</text>
</comment>
<gene>
    <name evidence="8" type="ORF">IAA54_05895</name>
</gene>
<dbReference type="CDD" id="cd00060">
    <property type="entry name" value="FHA"/>
    <property type="match status" value="1"/>
</dbReference>
<dbReference type="PROSITE" id="PS50006">
    <property type="entry name" value="FHA_DOMAIN"/>
    <property type="match status" value="1"/>
</dbReference>
<evidence type="ECO:0000256" key="4">
    <source>
        <dbReference type="ARBA" id="ARBA00022989"/>
    </source>
</evidence>
<dbReference type="GO" id="GO:0005886">
    <property type="term" value="C:plasma membrane"/>
    <property type="evidence" value="ECO:0007669"/>
    <property type="project" value="TreeGrafter"/>
</dbReference>
<evidence type="ECO:0000256" key="5">
    <source>
        <dbReference type="ARBA" id="ARBA00023136"/>
    </source>
</evidence>
<keyword evidence="4 6" id="KW-1133">Transmembrane helix</keyword>
<dbReference type="Proteomes" id="UP000886785">
    <property type="component" value="Unassembled WGS sequence"/>
</dbReference>
<dbReference type="AlphaFoldDB" id="A0A9D1DQI9"/>
<sequence length="571" mass="62483">MQDILAFLQPFLSIFLYLLRVLTPALSIWIVVRCFISLRRGRRSEDPVVMLEEVSSHAKIPVLYWENSIGRSRSCDIVLPDPNVSRDHAVLMRRESGWIITDTGSKSGTYVNHRKVTEPRILKPGDVISMGATSLALKRADHAAARAKKQGIARKIPRPSLLLLLTTLVQFLLAVQGCFAGEAFSLTGLLPFGMLVILEWTAFAVSSKAFHRVSFEVETIGFLLSGIGLSLLYAVTPEDAIVQAAAMTAGVILYFVLISFMNDPDRVMKWRPFIEIGAVALFAVNLLFGVASHGAQNWISLGPITVQPSEFIKIAFIFAGASTLDKLQTKKNLTEFLIFSGICIGSLILMRDFGTACIFFVTFLIIAFMRSGSIRTIFLVCAAAVFGLIIILRFRPYIMERFSAWGHVWEYADTSGYQQTRTLTYAASGGLFGVGLGDGYLKNVFAATSDLVFGVLCEEFGLVLALLVVTAIMLLIFYARSDVTRSRSTFYSISACAAAGMLLFQTCLNIFGPTDILPLTGVTLPFISAGGSSMLAVWGLLAFLKASDERTYAVSKATPAVSRTRRAPSGR</sequence>
<dbReference type="EMBL" id="DVHF01000068">
    <property type="protein sequence ID" value="HIR57183.1"/>
    <property type="molecule type" value="Genomic_DNA"/>
</dbReference>
<protein>
    <submittedName>
        <fullName evidence="8">FtsW/RodA/SpoVE family cell cycle protein</fullName>
    </submittedName>
</protein>
<dbReference type="InterPro" id="IPR001182">
    <property type="entry name" value="FtsW/RodA"/>
</dbReference>
<dbReference type="Pfam" id="PF00498">
    <property type="entry name" value="FHA"/>
    <property type="match status" value="1"/>
</dbReference>
<feature type="transmembrane region" description="Helical" evidence="6">
    <location>
        <begin position="460"/>
        <end position="478"/>
    </location>
</feature>